<dbReference type="Pfam" id="PF07690">
    <property type="entry name" value="MFS_1"/>
    <property type="match status" value="1"/>
</dbReference>
<dbReference type="GO" id="GO:0005886">
    <property type="term" value="C:plasma membrane"/>
    <property type="evidence" value="ECO:0007669"/>
    <property type="project" value="TreeGrafter"/>
</dbReference>
<protein>
    <recommendedName>
        <fullName evidence="6">Major facilitator superfamily (MFS) profile domain-containing protein</fullName>
    </recommendedName>
</protein>
<keyword evidence="4 5" id="KW-0472">Membrane</keyword>
<name>A0A3E2HBJ9_SCYLI</name>
<feature type="transmembrane region" description="Helical" evidence="5">
    <location>
        <begin position="418"/>
        <end position="440"/>
    </location>
</feature>
<accession>A0A3E2HBJ9</accession>
<feature type="transmembrane region" description="Helical" evidence="5">
    <location>
        <begin position="343"/>
        <end position="370"/>
    </location>
</feature>
<dbReference type="AlphaFoldDB" id="A0A3E2HBJ9"/>
<feature type="transmembrane region" description="Helical" evidence="5">
    <location>
        <begin position="229"/>
        <end position="247"/>
    </location>
</feature>
<dbReference type="Proteomes" id="UP000258309">
    <property type="component" value="Unassembled WGS sequence"/>
</dbReference>
<feature type="transmembrane region" description="Helical" evidence="5">
    <location>
        <begin position="139"/>
        <end position="157"/>
    </location>
</feature>
<proteinExistence type="predicted"/>
<feature type="transmembrane region" description="Helical" evidence="5">
    <location>
        <begin position="111"/>
        <end position="127"/>
    </location>
</feature>
<keyword evidence="2 5" id="KW-0812">Transmembrane</keyword>
<dbReference type="SUPFAM" id="SSF103473">
    <property type="entry name" value="MFS general substrate transporter"/>
    <property type="match status" value="1"/>
</dbReference>
<dbReference type="PROSITE" id="PS50850">
    <property type="entry name" value="MFS"/>
    <property type="match status" value="1"/>
</dbReference>
<reference evidence="7 8" key="1">
    <citation type="submission" date="2018-05" db="EMBL/GenBank/DDBJ databases">
        <title>Draft genome sequence of Scytalidium lignicola DSM 105466, a ubiquitous saprotrophic fungus.</title>
        <authorList>
            <person name="Buettner E."/>
            <person name="Gebauer A.M."/>
            <person name="Hofrichter M."/>
            <person name="Liers C."/>
            <person name="Kellner H."/>
        </authorList>
    </citation>
    <scope>NUCLEOTIDE SEQUENCE [LARGE SCALE GENOMIC DNA]</scope>
    <source>
        <strain evidence="7 8">DSM 105466</strain>
    </source>
</reference>
<dbReference type="EMBL" id="NCSJ02000098">
    <property type="protein sequence ID" value="RFU30522.1"/>
    <property type="molecule type" value="Genomic_DNA"/>
</dbReference>
<evidence type="ECO:0000259" key="6">
    <source>
        <dbReference type="PROSITE" id="PS50850"/>
    </source>
</evidence>
<comment type="subcellular location">
    <subcellularLocation>
        <location evidence="1">Membrane</location>
        <topology evidence="1">Multi-pass membrane protein</topology>
    </subcellularLocation>
</comment>
<feature type="transmembrane region" description="Helical" evidence="5">
    <location>
        <begin position="163"/>
        <end position="186"/>
    </location>
</feature>
<evidence type="ECO:0000256" key="5">
    <source>
        <dbReference type="SAM" id="Phobius"/>
    </source>
</evidence>
<dbReference type="Gene3D" id="1.20.1250.20">
    <property type="entry name" value="MFS general substrate transporter like domains"/>
    <property type="match status" value="1"/>
</dbReference>
<organism evidence="7 8">
    <name type="scientific">Scytalidium lignicola</name>
    <name type="common">Hyphomycete</name>
    <dbReference type="NCBI Taxonomy" id="5539"/>
    <lineage>
        <taxon>Eukaryota</taxon>
        <taxon>Fungi</taxon>
        <taxon>Dikarya</taxon>
        <taxon>Ascomycota</taxon>
        <taxon>Pezizomycotina</taxon>
        <taxon>Leotiomycetes</taxon>
        <taxon>Leotiomycetes incertae sedis</taxon>
        <taxon>Scytalidium</taxon>
    </lineage>
</organism>
<keyword evidence="3 5" id="KW-1133">Transmembrane helix</keyword>
<feature type="transmembrane region" description="Helical" evidence="5">
    <location>
        <begin position="479"/>
        <end position="501"/>
    </location>
</feature>
<dbReference type="STRING" id="5539.A0A3E2HBJ9"/>
<dbReference type="InterPro" id="IPR011701">
    <property type="entry name" value="MFS"/>
</dbReference>
<evidence type="ECO:0000256" key="1">
    <source>
        <dbReference type="ARBA" id="ARBA00004141"/>
    </source>
</evidence>
<evidence type="ECO:0000313" key="8">
    <source>
        <dbReference type="Proteomes" id="UP000258309"/>
    </source>
</evidence>
<dbReference type="PANTHER" id="PTHR23502:SF181">
    <property type="entry name" value="MAJOR FACILITATOR SUPERFAMILY (MFS) PROFILE DOMAIN-CONTAINING PROTEIN"/>
    <property type="match status" value="1"/>
</dbReference>
<dbReference type="OrthoDB" id="2585655at2759"/>
<evidence type="ECO:0000256" key="3">
    <source>
        <dbReference type="ARBA" id="ARBA00022989"/>
    </source>
</evidence>
<keyword evidence="8" id="KW-1185">Reference proteome</keyword>
<feature type="non-terminal residue" evidence="7">
    <location>
        <position position="519"/>
    </location>
</feature>
<dbReference type="GO" id="GO:0022857">
    <property type="term" value="F:transmembrane transporter activity"/>
    <property type="evidence" value="ECO:0007669"/>
    <property type="project" value="InterPro"/>
</dbReference>
<feature type="transmembrane region" description="Helical" evidence="5">
    <location>
        <begin position="198"/>
        <end position="223"/>
    </location>
</feature>
<dbReference type="PANTHER" id="PTHR23502">
    <property type="entry name" value="MAJOR FACILITATOR SUPERFAMILY"/>
    <property type="match status" value="1"/>
</dbReference>
<evidence type="ECO:0000256" key="2">
    <source>
        <dbReference type="ARBA" id="ARBA00022692"/>
    </source>
</evidence>
<evidence type="ECO:0000256" key="4">
    <source>
        <dbReference type="ARBA" id="ARBA00023136"/>
    </source>
</evidence>
<dbReference type="InterPro" id="IPR020846">
    <property type="entry name" value="MFS_dom"/>
</dbReference>
<feature type="transmembrane region" description="Helical" evidence="5">
    <location>
        <begin position="310"/>
        <end position="337"/>
    </location>
</feature>
<dbReference type="OMA" id="FTVPFWS"/>
<feature type="non-terminal residue" evidence="7">
    <location>
        <position position="1"/>
    </location>
</feature>
<comment type="caution">
    <text evidence="7">The sequence shown here is derived from an EMBL/GenBank/DDBJ whole genome shotgun (WGS) entry which is preliminary data.</text>
</comment>
<sequence>MPNSDVDIKPVAFETETIDWSASGLKLDPHGFPLHPQPSSDPRGIQIKSDQLTATRTDCPDPLNWNPWLKLWVLFQVSMLSMLSPFTQAFINSAYGELSKAMGITIQEASYSLTVAIITSGVFPLIWSPLSNIYGRRPIFVFVSILGIIGHAASGAAKTWGGILVARAFMGIGTSAGSGIGFAVVADMYFMHERGRYTGYYVLFLQNGAHLAALIGGFVARAWGWRWCFWFPTIIWGVNWLVNVFCLPETLYYRRSNTTSATGEEDETKPEPWLRLFTFNSSSVCRRKFVLADLLHVVKMARYPSVLFPTIYYSISFGVGTVLYAVTGAAAFGSIYHFDTAQIGMIIGLPTLIGSVIGEICAGPVSDWILYIHTKRNHGVSTPEARLQAIWPGFILMPAGVIIEGVCLQYRTHWIGPAMGIAVGLFGLQIVSTNLFAYTMDCYKPQSAELSTLLNFGRQTFSFTLGFYMLPFAHQTSYGVAWAVMALGNMALFSGVIALMWKGKEWREKLGAPNFDQSL</sequence>
<gene>
    <name evidence="7" type="ORF">B7463_g5829</name>
</gene>
<feature type="domain" description="Major facilitator superfamily (MFS) profile" evidence="6">
    <location>
        <begin position="73"/>
        <end position="506"/>
    </location>
</feature>
<evidence type="ECO:0000313" key="7">
    <source>
        <dbReference type="EMBL" id="RFU30522.1"/>
    </source>
</evidence>
<dbReference type="InterPro" id="IPR036259">
    <property type="entry name" value="MFS_trans_sf"/>
</dbReference>